<reference evidence="2 3" key="1">
    <citation type="submission" date="2020-08" db="EMBL/GenBank/DDBJ databases">
        <title>Genomic Encyclopedia of Type Strains, Phase IV (KMG-IV): sequencing the most valuable type-strain genomes for metagenomic binning, comparative biology and taxonomic classification.</title>
        <authorList>
            <person name="Goeker M."/>
        </authorList>
    </citation>
    <scope>NUCLEOTIDE SEQUENCE [LARGE SCALE GENOMIC DNA]</scope>
    <source>
        <strain evidence="2 3">DSM 27203</strain>
    </source>
</reference>
<dbReference type="Gene3D" id="3.40.50.1820">
    <property type="entry name" value="alpha/beta hydrolase"/>
    <property type="match status" value="1"/>
</dbReference>
<evidence type="ECO:0000313" key="2">
    <source>
        <dbReference type="EMBL" id="MBB5718620.1"/>
    </source>
</evidence>
<feature type="signal peptide" evidence="1">
    <location>
        <begin position="1"/>
        <end position="23"/>
    </location>
</feature>
<accession>A0A840YYL6</accession>
<dbReference type="GO" id="GO:0016787">
    <property type="term" value="F:hydrolase activity"/>
    <property type="evidence" value="ECO:0007669"/>
    <property type="project" value="UniProtKB-KW"/>
</dbReference>
<dbReference type="Proteomes" id="UP000554342">
    <property type="component" value="Unassembled WGS sequence"/>
</dbReference>
<feature type="chain" id="PRO_5032397022" evidence="1">
    <location>
        <begin position="24"/>
        <end position="356"/>
    </location>
</feature>
<dbReference type="Pfam" id="PF00756">
    <property type="entry name" value="Esterase"/>
    <property type="match status" value="1"/>
</dbReference>
<dbReference type="SUPFAM" id="SSF53474">
    <property type="entry name" value="alpha/beta-Hydrolases"/>
    <property type="match status" value="1"/>
</dbReference>
<keyword evidence="3" id="KW-1185">Reference proteome</keyword>
<evidence type="ECO:0000256" key="1">
    <source>
        <dbReference type="SAM" id="SignalP"/>
    </source>
</evidence>
<evidence type="ECO:0000313" key="3">
    <source>
        <dbReference type="Proteomes" id="UP000554342"/>
    </source>
</evidence>
<dbReference type="AlphaFoldDB" id="A0A840YYL6"/>
<dbReference type="RefSeq" id="WP_184002547.1">
    <property type="nucleotide sequence ID" value="NZ_BAABIF010000013.1"/>
</dbReference>
<dbReference type="InterPro" id="IPR029058">
    <property type="entry name" value="AB_hydrolase_fold"/>
</dbReference>
<keyword evidence="1" id="KW-0732">Signal</keyword>
<dbReference type="InterPro" id="IPR000801">
    <property type="entry name" value="Esterase-like"/>
</dbReference>
<name>A0A840YYL6_9SPHN</name>
<sequence length="356" mass="38903">MKVKRILGAVIASLLLLPTAALAQADTNSPPPVVGAPTVTVQHIKVYAPSIAGNLEGESANRDVLVMLPPGYASHPDRHYPVVYALHGYSIGAEQWTKEIHVPQTIENAYGKGVKGMIIVLPDSKTIYGGSMYSGGSTVGDFETFIYRDLVHYIDTHYRTIPNRESRGLVGHSMGGYGASRIGMKHSDVFGALYIMSPCCMSPRAVQHMDSKTIAALEAVKSPADAAKLPFMTKAMLATAAAWSPDPKNPPLYLDLPVKDGKDQPDVLAKWTANAPLAFVDQYIGNLRQYRAIAIDVGDQDGLRFDARKLHDILDSYGIKNSFEIYPGTHVSNVAYRFQDHVLPFFSKNLKFEGQK</sequence>
<gene>
    <name evidence="2" type="ORF">FHR23_001543</name>
</gene>
<organism evidence="2 3">
    <name type="scientific">Stakelama sediminis</name>
    <dbReference type="NCBI Taxonomy" id="463200"/>
    <lineage>
        <taxon>Bacteria</taxon>
        <taxon>Pseudomonadati</taxon>
        <taxon>Pseudomonadota</taxon>
        <taxon>Alphaproteobacteria</taxon>
        <taxon>Sphingomonadales</taxon>
        <taxon>Sphingomonadaceae</taxon>
        <taxon>Stakelama</taxon>
    </lineage>
</organism>
<dbReference type="InterPro" id="IPR050583">
    <property type="entry name" value="Mycobacterial_A85_antigen"/>
</dbReference>
<proteinExistence type="predicted"/>
<protein>
    <submittedName>
        <fullName evidence="2">S-formylglutathione hydrolase FrmB</fullName>
    </submittedName>
</protein>
<keyword evidence="2" id="KW-0378">Hydrolase</keyword>
<comment type="caution">
    <text evidence="2">The sequence shown here is derived from an EMBL/GenBank/DDBJ whole genome shotgun (WGS) entry which is preliminary data.</text>
</comment>
<dbReference type="EMBL" id="JACIJI010000002">
    <property type="protein sequence ID" value="MBB5718620.1"/>
    <property type="molecule type" value="Genomic_DNA"/>
</dbReference>
<dbReference type="PANTHER" id="PTHR48098">
    <property type="entry name" value="ENTEROCHELIN ESTERASE-RELATED"/>
    <property type="match status" value="1"/>
</dbReference>